<keyword evidence="14" id="KW-1185">Reference proteome</keyword>
<dbReference type="Proteomes" id="UP000030764">
    <property type="component" value="Unassembled WGS sequence"/>
</dbReference>
<dbReference type="GO" id="GO:0060090">
    <property type="term" value="F:molecular adaptor activity"/>
    <property type="evidence" value="ECO:0007669"/>
    <property type="project" value="TreeGrafter"/>
</dbReference>
<name>A0A085LL06_9BILA</name>
<reference evidence="13 14" key="1">
    <citation type="journal article" date="2014" name="Nat. Genet.">
        <title>Genome and transcriptome of the porcine whipworm Trichuris suis.</title>
        <authorList>
            <person name="Jex A.R."/>
            <person name="Nejsum P."/>
            <person name="Schwarz E.M."/>
            <person name="Hu L."/>
            <person name="Young N.D."/>
            <person name="Hall R.S."/>
            <person name="Korhonen P.K."/>
            <person name="Liao S."/>
            <person name="Thamsborg S."/>
            <person name="Xia J."/>
            <person name="Xu P."/>
            <person name="Wang S."/>
            <person name="Scheerlinck J.P."/>
            <person name="Hofmann A."/>
            <person name="Sternberg P.W."/>
            <person name="Wang J."/>
            <person name="Gasser R.B."/>
        </authorList>
    </citation>
    <scope>NUCLEOTIDE SEQUENCE [LARGE SCALE GENOMIC DNA]</scope>
    <source>
        <strain evidence="13">DCEP-RM93M</strain>
    </source>
</reference>
<evidence type="ECO:0000256" key="2">
    <source>
        <dbReference type="ARBA" id="ARBA00004577"/>
    </source>
</evidence>
<evidence type="ECO:0000256" key="5">
    <source>
        <dbReference type="ARBA" id="ARBA00022707"/>
    </source>
</evidence>
<protein>
    <recommendedName>
        <fullName evidence="4">Ragulator complex protein LAMTOR1</fullName>
    </recommendedName>
    <alternativeName>
        <fullName evidence="11">Late endosomal/lysosomal adaptor and MAPK and MTOR activator 1</fullName>
    </alternativeName>
</protein>
<dbReference type="EMBL" id="KL363446">
    <property type="protein sequence ID" value="KFD45652.1"/>
    <property type="molecule type" value="Genomic_DNA"/>
</dbReference>
<dbReference type="PANTHER" id="PTHR13401:SF2">
    <property type="entry name" value="RAGULATOR COMPLEX PROTEIN LAMTOR1"/>
    <property type="match status" value="1"/>
</dbReference>
<keyword evidence="9" id="KW-0458">Lysosome</keyword>
<dbReference type="PANTHER" id="PTHR13401">
    <property type="entry name" value="RAGULATOR COMPLEX PROTEIN LAMTOR1"/>
    <property type="match status" value="1"/>
</dbReference>
<evidence type="ECO:0000256" key="12">
    <source>
        <dbReference type="SAM" id="Phobius"/>
    </source>
</evidence>
<keyword evidence="12" id="KW-1133">Transmembrane helix</keyword>
<evidence type="ECO:0000256" key="11">
    <source>
        <dbReference type="ARBA" id="ARBA00032695"/>
    </source>
</evidence>
<dbReference type="GO" id="GO:0042632">
    <property type="term" value="P:cholesterol homeostasis"/>
    <property type="evidence" value="ECO:0007669"/>
    <property type="project" value="InterPro"/>
</dbReference>
<gene>
    <name evidence="13" type="ORF">M513_13476</name>
</gene>
<sequence length="357" mass="40262">SCGVWYVGRWYFVWSFFCFCARSIDCILGRHAYGSLLGGTARMRRDFLNAAFEESVKPWASGCSRLREFCSPLSEVIAESSYALTKHSIVDGALKCGKRCIDGLAKDECIFWLSVGSFISIFSIASLSKHANCKETTKPKASVSWIIMVNLIFVLYESSPPPYYIMNRAMKQLLRYKPLRTESIEPKRWIIRLCPCCNFTDDGDFDERSKLLEGQRSSSTTTHCCPSDVQQSVKVTQSVDASQATDDEQEFLNKVLQQTASEVIDVAALESQTLEPREYVERARHYSAVLSHLNFSPSTKFAVPVSLQPVTSVEASISKPPLSRRSLERLDKLATQMYDTFADMKVEPVDNLVVHFN</sequence>
<dbReference type="GO" id="GO:0071230">
    <property type="term" value="P:cellular response to amino acid stimulus"/>
    <property type="evidence" value="ECO:0007669"/>
    <property type="project" value="InterPro"/>
</dbReference>
<proteinExistence type="inferred from homology"/>
<dbReference type="InterPro" id="IPR028209">
    <property type="entry name" value="LAMTOR1/MEH1"/>
</dbReference>
<dbReference type="GO" id="GO:0045121">
    <property type="term" value="C:membrane raft"/>
    <property type="evidence" value="ECO:0007669"/>
    <property type="project" value="InterPro"/>
</dbReference>
<dbReference type="GO" id="GO:0001919">
    <property type="term" value="P:regulation of receptor recycling"/>
    <property type="evidence" value="ECO:0007669"/>
    <property type="project" value="InterPro"/>
</dbReference>
<evidence type="ECO:0000256" key="9">
    <source>
        <dbReference type="ARBA" id="ARBA00023228"/>
    </source>
</evidence>
<dbReference type="GO" id="GO:0016197">
    <property type="term" value="P:endosomal transport"/>
    <property type="evidence" value="ECO:0007669"/>
    <property type="project" value="InterPro"/>
</dbReference>
<keyword evidence="8" id="KW-0564">Palmitate</keyword>
<feature type="transmembrane region" description="Helical" evidence="12">
    <location>
        <begin position="110"/>
        <end position="127"/>
    </location>
</feature>
<organism evidence="13 14">
    <name type="scientific">Trichuris suis</name>
    <name type="common">pig whipworm</name>
    <dbReference type="NCBI Taxonomy" id="68888"/>
    <lineage>
        <taxon>Eukaryota</taxon>
        <taxon>Metazoa</taxon>
        <taxon>Ecdysozoa</taxon>
        <taxon>Nematoda</taxon>
        <taxon>Enoplea</taxon>
        <taxon>Dorylaimia</taxon>
        <taxon>Trichinellida</taxon>
        <taxon>Trichuridae</taxon>
        <taxon>Trichuris</taxon>
    </lineage>
</organism>
<feature type="transmembrane region" description="Helical" evidence="12">
    <location>
        <begin position="139"/>
        <end position="156"/>
    </location>
</feature>
<keyword evidence="10" id="KW-0449">Lipoprotein</keyword>
<evidence type="ECO:0000256" key="10">
    <source>
        <dbReference type="ARBA" id="ARBA00023288"/>
    </source>
</evidence>
<dbReference type="SMART" id="SM01262">
    <property type="entry name" value="LAMTOR"/>
    <property type="match status" value="1"/>
</dbReference>
<keyword evidence="5" id="KW-0519">Myristate</keyword>
<dbReference type="GO" id="GO:0005765">
    <property type="term" value="C:lysosomal membrane"/>
    <property type="evidence" value="ECO:0007669"/>
    <property type="project" value="UniProtKB-SubCell"/>
</dbReference>
<comment type="subcellular location">
    <subcellularLocation>
        <location evidence="2">Late endosome membrane</location>
        <topology evidence="2">Lipid-anchor</topology>
        <orientation evidence="2">Cytoplasmic side</orientation>
    </subcellularLocation>
    <subcellularLocation>
        <location evidence="1">Lysosome membrane</location>
        <topology evidence="1">Lipid-anchor</topology>
        <orientation evidence="1">Cytoplasmic side</orientation>
    </subcellularLocation>
</comment>
<evidence type="ECO:0000256" key="6">
    <source>
        <dbReference type="ARBA" id="ARBA00022753"/>
    </source>
</evidence>
<dbReference type="GO" id="GO:0071986">
    <property type="term" value="C:Ragulator complex"/>
    <property type="evidence" value="ECO:0007669"/>
    <property type="project" value="InterPro"/>
</dbReference>
<dbReference type="GO" id="GO:0031902">
    <property type="term" value="C:late endosome membrane"/>
    <property type="evidence" value="ECO:0007669"/>
    <property type="project" value="UniProtKB-SubCell"/>
</dbReference>
<keyword evidence="12" id="KW-0812">Transmembrane</keyword>
<dbReference type="GO" id="GO:0005085">
    <property type="term" value="F:guanyl-nucleotide exchange factor activity"/>
    <property type="evidence" value="ECO:0007669"/>
    <property type="project" value="TreeGrafter"/>
</dbReference>
<dbReference type="GO" id="GO:0043410">
    <property type="term" value="P:positive regulation of MAPK cascade"/>
    <property type="evidence" value="ECO:0007669"/>
    <property type="project" value="InterPro"/>
</dbReference>
<evidence type="ECO:0000256" key="8">
    <source>
        <dbReference type="ARBA" id="ARBA00023139"/>
    </source>
</evidence>
<evidence type="ECO:0000256" key="1">
    <source>
        <dbReference type="ARBA" id="ARBA00004122"/>
    </source>
</evidence>
<dbReference type="GO" id="GO:0007040">
    <property type="term" value="P:lysosome organization"/>
    <property type="evidence" value="ECO:0007669"/>
    <property type="project" value="InterPro"/>
</dbReference>
<keyword evidence="6" id="KW-0967">Endosome</keyword>
<accession>A0A085LL06</accession>
<comment type="similarity">
    <text evidence="3">Belongs to the LAMTOR1 family.</text>
</comment>
<dbReference type="AlphaFoldDB" id="A0A085LL06"/>
<dbReference type="Pfam" id="PF15454">
    <property type="entry name" value="LAMTOR"/>
    <property type="match status" value="1"/>
</dbReference>
<evidence type="ECO:0000256" key="4">
    <source>
        <dbReference type="ARBA" id="ARBA00016099"/>
    </source>
</evidence>
<dbReference type="GO" id="GO:0032008">
    <property type="term" value="P:positive regulation of TOR signaling"/>
    <property type="evidence" value="ECO:0007669"/>
    <property type="project" value="InterPro"/>
</dbReference>
<keyword evidence="7 12" id="KW-0472">Membrane</keyword>
<evidence type="ECO:0000313" key="13">
    <source>
        <dbReference type="EMBL" id="KFD45652.1"/>
    </source>
</evidence>
<evidence type="ECO:0000256" key="7">
    <source>
        <dbReference type="ARBA" id="ARBA00023136"/>
    </source>
</evidence>
<feature type="non-terminal residue" evidence="13">
    <location>
        <position position="1"/>
    </location>
</feature>
<evidence type="ECO:0000313" key="14">
    <source>
        <dbReference type="Proteomes" id="UP000030764"/>
    </source>
</evidence>
<evidence type="ECO:0000256" key="3">
    <source>
        <dbReference type="ARBA" id="ARBA00010861"/>
    </source>
</evidence>